<keyword evidence="11" id="KW-0732">Signal</keyword>
<feature type="repeat" description="RCC1" evidence="24">
    <location>
        <begin position="107"/>
        <end position="159"/>
    </location>
</feature>
<dbReference type="InterPro" id="IPR051625">
    <property type="entry name" value="Signaling_Regulatory_Domain"/>
</dbReference>
<keyword evidence="14" id="KW-0282">Flagellum</keyword>
<evidence type="ECO:0000256" key="11">
    <source>
        <dbReference type="ARBA" id="ARBA00022729"/>
    </source>
</evidence>
<comment type="caution">
    <text evidence="25">Lacks conserved residue(s) required for the propagation of feature annotation.</text>
</comment>
<dbReference type="Proteomes" id="UP001219934">
    <property type="component" value="Unassembled WGS sequence"/>
</dbReference>
<comment type="caution">
    <text evidence="29">The sequence shown here is derived from an EMBL/GenBank/DDBJ whole genome shotgun (WGS) entry which is preliminary data.</text>
</comment>
<dbReference type="InterPro" id="IPR035976">
    <property type="entry name" value="Sushi/SCR/CCP_sf"/>
</dbReference>
<keyword evidence="18" id="KW-0206">Cytoskeleton</keyword>
<evidence type="ECO:0000256" key="8">
    <source>
        <dbReference type="ARBA" id="ARBA00022606"/>
    </source>
</evidence>
<dbReference type="EMBL" id="JAPTMU010000013">
    <property type="protein sequence ID" value="KAJ4933370.1"/>
    <property type="molecule type" value="Genomic_DNA"/>
</dbReference>
<keyword evidence="13" id="KW-0970">Cilium biogenesis/degradation</keyword>
<dbReference type="PROSITE" id="PS00626">
    <property type="entry name" value="RCC1_2"/>
    <property type="match status" value="3"/>
</dbReference>
<feature type="compositionally biased region" description="Polar residues" evidence="26">
    <location>
        <begin position="574"/>
        <end position="585"/>
    </location>
</feature>
<evidence type="ECO:0000256" key="25">
    <source>
        <dbReference type="PROSITE-ProRule" id="PRU00302"/>
    </source>
</evidence>
<dbReference type="InterPro" id="IPR000436">
    <property type="entry name" value="Sushi_SCR_CCP_dom"/>
</dbReference>
<evidence type="ECO:0000256" key="14">
    <source>
        <dbReference type="ARBA" id="ARBA00022846"/>
    </source>
</evidence>
<dbReference type="GO" id="GO:0007601">
    <property type="term" value="P:visual perception"/>
    <property type="evidence" value="ECO:0007669"/>
    <property type="project" value="UniProtKB-KW"/>
</dbReference>
<feature type="disulfide bond" evidence="25">
    <location>
        <begin position="1509"/>
        <end position="1536"/>
    </location>
</feature>
<feature type="domain" description="Sushi" evidence="28">
    <location>
        <begin position="1480"/>
        <end position="1538"/>
    </location>
</feature>
<keyword evidence="6" id="KW-0963">Cytoplasm</keyword>
<feature type="compositionally biased region" description="Acidic residues" evidence="26">
    <location>
        <begin position="1287"/>
        <end position="1305"/>
    </location>
</feature>
<keyword evidence="17 25" id="KW-1015">Disulfide bond</keyword>
<keyword evidence="12" id="KW-0677">Repeat</keyword>
<feature type="disulfide bond" evidence="25">
    <location>
        <begin position="1652"/>
        <end position="1679"/>
    </location>
</feature>
<feature type="compositionally biased region" description="Polar residues" evidence="26">
    <location>
        <begin position="875"/>
        <end position="884"/>
    </location>
</feature>
<evidence type="ECO:0000256" key="21">
    <source>
        <dbReference type="ARBA" id="ARBA00023289"/>
    </source>
</evidence>
<feature type="compositionally biased region" description="Polar residues" evidence="26">
    <location>
        <begin position="1036"/>
        <end position="1063"/>
    </location>
</feature>
<feature type="compositionally biased region" description="Basic and acidic residues" evidence="26">
    <location>
        <begin position="791"/>
        <end position="817"/>
    </location>
</feature>
<feature type="domain" description="Sushi" evidence="28">
    <location>
        <begin position="1622"/>
        <end position="1681"/>
    </location>
</feature>
<dbReference type="GO" id="GO:0005794">
    <property type="term" value="C:Golgi apparatus"/>
    <property type="evidence" value="ECO:0007669"/>
    <property type="project" value="UniProtKB-SubCell"/>
</dbReference>
<protein>
    <recommendedName>
        <fullName evidence="23">X-linked retinitis pigmentosa GTPase regulator</fullName>
    </recommendedName>
</protein>
<dbReference type="InterPro" id="IPR009091">
    <property type="entry name" value="RCC1/BLIP-II"/>
</dbReference>
<dbReference type="Pfam" id="PF13778">
    <property type="entry name" value="DUF4174"/>
    <property type="match status" value="1"/>
</dbReference>
<evidence type="ECO:0000256" key="17">
    <source>
        <dbReference type="ARBA" id="ARBA00023157"/>
    </source>
</evidence>
<evidence type="ECO:0000259" key="27">
    <source>
        <dbReference type="PROSITE" id="PS50825"/>
    </source>
</evidence>
<reference evidence="29" key="1">
    <citation type="submission" date="2022-11" db="EMBL/GenBank/DDBJ databases">
        <title>Chromosome-level genome of Pogonophryne albipinna.</title>
        <authorList>
            <person name="Jo E."/>
        </authorList>
    </citation>
    <scope>NUCLEOTIDE SEQUENCE</scope>
    <source>
        <strain evidence="29">SGF0006</strain>
        <tissue evidence="29">Muscle</tissue>
    </source>
</reference>
<feature type="compositionally biased region" description="Acidic residues" evidence="26">
    <location>
        <begin position="1182"/>
        <end position="1209"/>
    </location>
</feature>
<dbReference type="FunFam" id="2.130.10.30:FF:000013">
    <property type="entry name" value="Retinitis pigmentosa GTPase regulator isoform 1"/>
    <property type="match status" value="1"/>
</dbReference>
<evidence type="ECO:0000256" key="4">
    <source>
        <dbReference type="ARBA" id="ARBA00004611"/>
    </source>
</evidence>
<evidence type="ECO:0000256" key="19">
    <source>
        <dbReference type="ARBA" id="ARBA00023273"/>
    </source>
</evidence>
<dbReference type="Gene3D" id="2.130.10.30">
    <property type="entry name" value="Regulator of chromosome condensation 1/beta-lactamase-inhibitor protein II"/>
    <property type="match status" value="1"/>
</dbReference>
<dbReference type="CDD" id="cd00033">
    <property type="entry name" value="CCP"/>
    <property type="match status" value="3"/>
</dbReference>
<feature type="region of interest" description="Disordered" evidence="26">
    <location>
        <begin position="450"/>
        <end position="762"/>
    </location>
</feature>
<feature type="compositionally biased region" description="Polar residues" evidence="26">
    <location>
        <begin position="1100"/>
        <end position="1118"/>
    </location>
</feature>
<feature type="compositionally biased region" description="Acidic residues" evidence="26">
    <location>
        <begin position="1218"/>
        <end position="1275"/>
    </location>
</feature>
<dbReference type="InterPro" id="IPR058923">
    <property type="entry name" value="RCC1-like_dom"/>
</dbReference>
<keyword evidence="9" id="KW-0344">Guanine-nucleotide releasing factor</keyword>
<feature type="compositionally biased region" description="Basic and acidic residues" evidence="26">
    <location>
        <begin position="886"/>
        <end position="925"/>
    </location>
</feature>
<feature type="compositionally biased region" description="Low complexity" evidence="26">
    <location>
        <begin position="720"/>
        <end position="730"/>
    </location>
</feature>
<feature type="compositionally biased region" description="Polar residues" evidence="26">
    <location>
        <begin position="592"/>
        <end position="606"/>
    </location>
</feature>
<keyword evidence="7" id="KW-0597">Phosphoprotein</keyword>
<keyword evidence="10 25" id="KW-0768">Sushi</keyword>
<evidence type="ECO:0000256" key="26">
    <source>
        <dbReference type="SAM" id="MobiDB-lite"/>
    </source>
</evidence>
<dbReference type="PANTHER" id="PTHR22872:SF9">
    <property type="entry name" value="X-LINKED RETINITIS PIGMENTOSA GTPASE REGULATOR"/>
    <property type="match status" value="1"/>
</dbReference>
<keyword evidence="30" id="KW-1185">Reference proteome</keyword>
<feature type="compositionally biased region" description="Basic and acidic residues" evidence="26">
    <location>
        <begin position="663"/>
        <end position="676"/>
    </location>
</feature>
<evidence type="ECO:0000256" key="10">
    <source>
        <dbReference type="ARBA" id="ARBA00022659"/>
    </source>
</evidence>
<dbReference type="InterPro" id="IPR000408">
    <property type="entry name" value="Reg_chr_condens"/>
</dbReference>
<dbReference type="Pfam" id="PF25390">
    <property type="entry name" value="WD40_RLD"/>
    <property type="match status" value="1"/>
</dbReference>
<dbReference type="Gene3D" id="2.10.70.10">
    <property type="entry name" value="Complement Module, domain 1"/>
    <property type="match status" value="3"/>
</dbReference>
<evidence type="ECO:0000256" key="18">
    <source>
        <dbReference type="ARBA" id="ARBA00023212"/>
    </source>
</evidence>
<comment type="subcellular location">
    <subcellularLocation>
        <location evidence="1">Cytoplasm</location>
        <location evidence="1">Cytoskeleton</location>
        <location evidence="1">Cilium basal body</location>
    </subcellularLocation>
    <subcellularLocation>
        <location evidence="4">Cytoplasm</location>
        <location evidence="4">Cytoskeleton</location>
        <location evidence="4">Flagellum axoneme</location>
    </subcellularLocation>
    <subcellularLocation>
        <location evidence="2">Cytoplasm</location>
        <location evidence="2">Cytoskeleton</location>
        <location evidence="2">Microtubule organizing center</location>
        <location evidence="2">Centrosome</location>
    </subcellularLocation>
    <subcellularLocation>
        <location evidence="3">Golgi apparatus</location>
    </subcellularLocation>
</comment>
<evidence type="ECO:0000256" key="23">
    <source>
        <dbReference type="ARBA" id="ARBA00073293"/>
    </source>
</evidence>
<feature type="compositionally biased region" description="Polar residues" evidence="26">
    <location>
        <begin position="534"/>
        <end position="547"/>
    </location>
</feature>
<evidence type="ECO:0000256" key="16">
    <source>
        <dbReference type="ARBA" id="ARBA00023069"/>
    </source>
</evidence>
<gene>
    <name evidence="29" type="ORF">JOQ06_030201</name>
</gene>
<feature type="domain" description="Sushi" evidence="28">
    <location>
        <begin position="1430"/>
        <end position="1479"/>
    </location>
</feature>
<keyword evidence="21" id="KW-0636">Prenylation</keyword>
<evidence type="ECO:0000256" key="20">
    <source>
        <dbReference type="ARBA" id="ARBA00023288"/>
    </source>
</evidence>
<name>A0AAD6B0B5_9TELE</name>
<evidence type="ECO:0000256" key="5">
    <source>
        <dbReference type="ARBA" id="ARBA00022481"/>
    </source>
</evidence>
<dbReference type="Pfam" id="PF00084">
    <property type="entry name" value="Sushi"/>
    <property type="match status" value="3"/>
</dbReference>
<evidence type="ECO:0000256" key="13">
    <source>
        <dbReference type="ARBA" id="ARBA00022794"/>
    </source>
</evidence>
<evidence type="ECO:0000313" key="29">
    <source>
        <dbReference type="EMBL" id="KAJ4933370.1"/>
    </source>
</evidence>
<sequence>MTGQDDVDIPETGAIFTFGNSTFADNVPSTFWLKNDLPVHISCGWAHTAVTTENGRLLMFGGNTWGQLGIGSKPAASKPAFVKALKSEKVKLVACGRDHTIVSTWQGSVYSAGRNQEGQLGLGHHDNTSSFLLLQPFCGYAPIKKLSAGCNTSAALTEDGRLFMWGDNSQGQIGLGDEGFSAEPREVGVGEAVIWVSCGYHHSAFVTADGDLFTFGESANGRLGLQGEQLANHRVPQRVQGIVGHVTQVSCGGEHTVALTEENVYTFGRGQYGQLGHGTFLFEVDLPKPLEHFSNSSIKHVACGENHTAVITNSGLLYTFGNCRHGKLGLGQDNFINHFSPALCTRFLKYNVLIVSCGGNHMLVTAAPRPPESQEVLPEEDVTITDTFLEPNYRELLLLDTLIDPNLIVPLSAIAARARHRQKVRTYPMGISEEMFHNLPRLNSGFLNTSWQTSRNIPTPKTLSKDFTTPTSSPKPQSEVTLSPPLSPRSPVISSQPSSPHSQSSNTSQKKSSASYRSTSELPSPILSPEYLNNDDTSISPKSTPEQSLYKEATTEKALIEESPLAPKEPCSPNRPSSDVSNQLLSEEEEQPASQSTEGETMQRQMTIEDVEEDLSEEGSHSDFWPNMDKKKGRPPIGTTEEAGLFAKQFNGEAEQDSPKASVTERLKGSLKKELTPPRSLKNTPKKVSSKGKENITKQTIKIKSHEAQNQSSHFKSKKLSSPSPKTPQSVRKTLTEAPQRTAEGTADDRKHRNGKESIINKEDMKEEVFNVTEGKDITSISVQSESLSSVEKHEDIQRETTEVRPFEEEMQQETRRLKTTPSRDSLKVKSALGKGQNKGPGVKSLPGKIQNKSAEITPVKGKGKVVKDELNKAQKMNSTTAGKQKTPEGDSATVKDKKMTKESQIKAKPRAEEDGVKADSEGNKKAKPRSKQTEASSPLLSQQDTSAEVLCNPISSQSTRRAEVVSVCGAKSLQGPEPADRDLLAAGLHREDTQSLTEEKPKWGEIISTAASLLPAVGIAGAAMGVLSEAGTREQGFQSDSTPPKTPSRVKQFTKQSAVMQPSLSTTLSDSSSNPQAESSKKDVQVNKNEVQVEESNNTSQSQQEVGKNDVECSQTEGKNRRGAEVETFQQEHEEDEETYKDHVREDGAGEGKGKDKESGSEVENNKAEEEEGSKESESVSVEEEQDNETAEEDGEEETASSIEEEEERSEKSEVKEAEEEEEESSEEAGGEGSEFEESVASEEEGNDSEEEDNEEEREESEVSEDEEDESGEESEPRGDTSASVSEEEENKVDEEEEEEETEDQKDSSERAGTACLARLMPLSWSDCLENPPLFLEREAGLWEAGMRWKSSCSPSSHAEESRSSTWTCGRWCSCSCNSASAPGMKSECSVHSYNGSGQYAHGDDDDWHSRRYKGTPWCAPIKLKHGDVSCRAPRGAHYRNVMGTRCKIRCKQGYESQNSEVVCMANKHWSSNYACREIRCPKLSMPANGGYKCSDGSYFNSRCEFICSPGFSLKGYKTATCQYNKVWSADVPTCVDMDSPKIKCPTVKDKWAEPGKLTARVSWDTPEGVDTADGILTDVILKGKAPKSDFPEGLHKMSYTVFDRAGNKGSCRFTVRVRVRRCSPLFAPDNGYMKCDSDGDNYGATCEFKCTGGYDLQGSVARVCQYGFTWSGLDTTCTAMNINVGVRTAAALLDQFYEKRRLLIISAPTAANHNYRFQMTNLQHAQCGLDLRHVTVIELVGTYPAQIGRIRHRLLTPALSLLIRLQLQIPQRSFQMVLVDKQGMDKQRYPFPITAAELFTTIDTFPLRKDEMVLQQEAGQNCQS</sequence>
<dbReference type="PRINTS" id="PR00633">
    <property type="entry name" value="RCCNDNSATION"/>
</dbReference>
<dbReference type="GO" id="GO:0005085">
    <property type="term" value="F:guanyl-nucleotide exchange factor activity"/>
    <property type="evidence" value="ECO:0007669"/>
    <property type="project" value="UniProtKB-KW"/>
</dbReference>
<dbReference type="PROSITE" id="PS50825">
    <property type="entry name" value="HYR"/>
    <property type="match status" value="1"/>
</dbReference>
<feature type="repeat" description="RCC1" evidence="24">
    <location>
        <begin position="160"/>
        <end position="209"/>
    </location>
</feature>
<dbReference type="GO" id="GO:0005929">
    <property type="term" value="C:cilium"/>
    <property type="evidence" value="ECO:0007669"/>
    <property type="project" value="UniProtKB-ARBA"/>
</dbReference>
<dbReference type="PANTHER" id="PTHR22872">
    <property type="entry name" value="BTK-BINDING PROTEIN-RELATED"/>
    <property type="match status" value="1"/>
</dbReference>
<evidence type="ECO:0000256" key="7">
    <source>
        <dbReference type="ARBA" id="ARBA00022553"/>
    </source>
</evidence>
<keyword evidence="16" id="KW-0969">Cilium</keyword>
<evidence type="ECO:0000313" key="30">
    <source>
        <dbReference type="Proteomes" id="UP001219934"/>
    </source>
</evidence>
<evidence type="ECO:0000256" key="3">
    <source>
        <dbReference type="ARBA" id="ARBA00004555"/>
    </source>
</evidence>
<feature type="compositionally biased region" description="Low complexity" evidence="26">
    <location>
        <begin position="1064"/>
        <end position="1074"/>
    </location>
</feature>
<feature type="compositionally biased region" description="Polar residues" evidence="26">
    <location>
        <begin position="450"/>
        <end position="481"/>
    </location>
</feature>
<dbReference type="GO" id="GO:0030030">
    <property type="term" value="P:cell projection organization"/>
    <property type="evidence" value="ECO:0007669"/>
    <property type="project" value="UniProtKB-KW"/>
</dbReference>
<feature type="compositionally biased region" description="Low complexity" evidence="26">
    <location>
        <begin position="1087"/>
        <end position="1099"/>
    </location>
</feature>
<keyword evidence="5" id="KW-0488">Methylation</keyword>
<keyword evidence="19" id="KW-0966">Cell projection</keyword>
<keyword evidence="15" id="KW-0333">Golgi apparatus</keyword>
<feature type="compositionally biased region" description="Low complexity" evidence="26">
    <location>
        <begin position="489"/>
        <end position="515"/>
    </location>
</feature>
<evidence type="ECO:0000256" key="22">
    <source>
        <dbReference type="ARBA" id="ARBA00023305"/>
    </source>
</evidence>
<dbReference type="GO" id="GO:0005813">
    <property type="term" value="C:centrosome"/>
    <property type="evidence" value="ECO:0007669"/>
    <property type="project" value="UniProtKB-SubCell"/>
</dbReference>
<evidence type="ECO:0000256" key="1">
    <source>
        <dbReference type="ARBA" id="ARBA00004120"/>
    </source>
</evidence>
<keyword evidence="20" id="KW-0449">Lipoprotein</keyword>
<evidence type="ECO:0000256" key="12">
    <source>
        <dbReference type="ARBA" id="ARBA00022737"/>
    </source>
</evidence>
<feature type="repeat" description="RCC1" evidence="24">
    <location>
        <begin position="210"/>
        <end position="262"/>
    </location>
</feature>
<dbReference type="PROSITE" id="PS50012">
    <property type="entry name" value="RCC1_3"/>
    <property type="match status" value="6"/>
</dbReference>
<keyword evidence="22" id="KW-0844">Vision</keyword>
<feature type="repeat" description="RCC1" evidence="24">
    <location>
        <begin position="262"/>
        <end position="314"/>
    </location>
</feature>
<evidence type="ECO:0000259" key="28">
    <source>
        <dbReference type="PROSITE" id="PS50923"/>
    </source>
</evidence>
<feature type="domain" description="HYR" evidence="27">
    <location>
        <begin position="1537"/>
        <end position="1621"/>
    </location>
</feature>
<dbReference type="Pfam" id="PF02494">
    <property type="entry name" value="HYR"/>
    <property type="match status" value="1"/>
</dbReference>
<proteinExistence type="predicted"/>
<accession>A0AAD6B0B5</accession>
<feature type="repeat" description="RCC1" evidence="24">
    <location>
        <begin position="315"/>
        <end position="368"/>
    </location>
</feature>
<dbReference type="SUPFAM" id="SSF50985">
    <property type="entry name" value="RCC1/BLIP-II"/>
    <property type="match status" value="1"/>
</dbReference>
<organism evidence="29 30">
    <name type="scientific">Pogonophryne albipinna</name>
    <dbReference type="NCBI Taxonomy" id="1090488"/>
    <lineage>
        <taxon>Eukaryota</taxon>
        <taxon>Metazoa</taxon>
        <taxon>Chordata</taxon>
        <taxon>Craniata</taxon>
        <taxon>Vertebrata</taxon>
        <taxon>Euteleostomi</taxon>
        <taxon>Actinopterygii</taxon>
        <taxon>Neopterygii</taxon>
        <taxon>Teleostei</taxon>
        <taxon>Neoteleostei</taxon>
        <taxon>Acanthomorphata</taxon>
        <taxon>Eupercaria</taxon>
        <taxon>Perciformes</taxon>
        <taxon>Notothenioidei</taxon>
        <taxon>Pogonophryne</taxon>
    </lineage>
</organism>
<feature type="compositionally biased region" description="Basic and acidic residues" evidence="26">
    <location>
        <begin position="1141"/>
        <end position="1179"/>
    </location>
</feature>
<evidence type="ECO:0000256" key="6">
    <source>
        <dbReference type="ARBA" id="ARBA00022490"/>
    </source>
</evidence>
<dbReference type="PROSITE" id="PS50923">
    <property type="entry name" value="SUSHI"/>
    <property type="match status" value="3"/>
</dbReference>
<dbReference type="InterPro" id="IPR025232">
    <property type="entry name" value="DUF4174"/>
</dbReference>
<dbReference type="FunFam" id="2.10.70.10:FF:000024">
    <property type="entry name" value="Sushi repeat-containing protein SRPX"/>
    <property type="match status" value="1"/>
</dbReference>
<feature type="compositionally biased region" description="Polar residues" evidence="26">
    <location>
        <begin position="934"/>
        <end position="947"/>
    </location>
</feature>
<feature type="compositionally biased region" description="Basic and acidic residues" evidence="26">
    <location>
        <begin position="747"/>
        <end position="762"/>
    </location>
</feature>
<dbReference type="InterPro" id="IPR003410">
    <property type="entry name" value="HYR_dom"/>
</dbReference>
<evidence type="ECO:0000256" key="15">
    <source>
        <dbReference type="ARBA" id="ARBA00023034"/>
    </source>
</evidence>
<feature type="repeat" description="RCC1" evidence="24">
    <location>
        <begin position="55"/>
        <end position="106"/>
    </location>
</feature>
<feature type="region of interest" description="Disordered" evidence="26">
    <location>
        <begin position="783"/>
        <end position="962"/>
    </location>
</feature>
<keyword evidence="8" id="KW-0716">Sensory transduction</keyword>
<evidence type="ECO:0000256" key="24">
    <source>
        <dbReference type="PROSITE-ProRule" id="PRU00235"/>
    </source>
</evidence>
<feature type="region of interest" description="Disordered" evidence="26">
    <location>
        <begin position="1032"/>
        <end position="1312"/>
    </location>
</feature>
<evidence type="ECO:0000256" key="9">
    <source>
        <dbReference type="ARBA" id="ARBA00022658"/>
    </source>
</evidence>
<dbReference type="SUPFAM" id="SSF57535">
    <property type="entry name" value="Complement control module/SCR domain"/>
    <property type="match status" value="3"/>
</dbReference>
<evidence type="ECO:0000256" key="2">
    <source>
        <dbReference type="ARBA" id="ARBA00004300"/>
    </source>
</evidence>
<dbReference type="SMART" id="SM00032">
    <property type="entry name" value="CCP"/>
    <property type="match status" value="3"/>
</dbReference>